<dbReference type="PANTHER" id="PTHR42085">
    <property type="entry name" value="F-BOX DOMAIN-CONTAINING PROTEIN"/>
    <property type="match status" value="1"/>
</dbReference>
<dbReference type="Proteomes" id="UP001324427">
    <property type="component" value="Unassembled WGS sequence"/>
</dbReference>
<gene>
    <name evidence="1" type="ORF">LTR36_001993</name>
</gene>
<organism evidence="1 2">
    <name type="scientific">Oleoguttula mirabilis</name>
    <dbReference type="NCBI Taxonomy" id="1507867"/>
    <lineage>
        <taxon>Eukaryota</taxon>
        <taxon>Fungi</taxon>
        <taxon>Dikarya</taxon>
        <taxon>Ascomycota</taxon>
        <taxon>Pezizomycotina</taxon>
        <taxon>Dothideomycetes</taxon>
        <taxon>Dothideomycetidae</taxon>
        <taxon>Mycosphaerellales</taxon>
        <taxon>Teratosphaeriaceae</taxon>
        <taxon>Oleoguttula</taxon>
    </lineage>
</organism>
<dbReference type="AlphaFoldDB" id="A0AAV9JLE2"/>
<sequence>MDKSALGRLSPELRNRIYELVFGPPGYYPNIVRLGHREYNGCIQHAFTRVCHQARAESLLMYYANTPFYPRHRSKPTRAKLCAWLRCIGPDACAALRSVGGTIMSAEKFGAIAPSYMEYGLRVEVSDVLDKVPEAGDGQLWEYRDVVKTLLEVGVHVRRVELDRSLTTSPTTTNQEQVYDMDNSPLNRLSQKLRNRIYGFVFSAPRKVKCLDTDVIGNIQHPVTRIGRQLRSETLLMDYASTDYGESRTWYRDSDANNDGQQLSAWLNRIGPEACRNIRSLGVFFSPELFEEFVDKFRSRGYDVKVIDGLTETGRSNIGEWYRPVIATLDKMGFQMRSVEGTASVYGMPCLMYGYEFAPRV</sequence>
<dbReference type="InterPro" id="IPR038883">
    <property type="entry name" value="AN11006-like"/>
</dbReference>
<reference evidence="1 2" key="1">
    <citation type="submission" date="2021-11" db="EMBL/GenBank/DDBJ databases">
        <title>Black yeast isolated from Biological Soil Crust.</title>
        <authorList>
            <person name="Kurbessoian T."/>
        </authorList>
    </citation>
    <scope>NUCLEOTIDE SEQUENCE [LARGE SCALE GENOMIC DNA]</scope>
    <source>
        <strain evidence="1 2">CCFEE 5522</strain>
    </source>
</reference>
<keyword evidence="2" id="KW-1185">Reference proteome</keyword>
<accession>A0AAV9JLE2</accession>
<dbReference type="PANTHER" id="PTHR42085:SF1">
    <property type="entry name" value="F-BOX DOMAIN-CONTAINING PROTEIN"/>
    <property type="match status" value="1"/>
</dbReference>
<dbReference type="EMBL" id="JAVFHQ010000015">
    <property type="protein sequence ID" value="KAK4546316.1"/>
    <property type="molecule type" value="Genomic_DNA"/>
</dbReference>
<comment type="caution">
    <text evidence="1">The sequence shown here is derived from an EMBL/GenBank/DDBJ whole genome shotgun (WGS) entry which is preliminary data.</text>
</comment>
<name>A0AAV9JLE2_9PEZI</name>
<evidence type="ECO:0000313" key="2">
    <source>
        <dbReference type="Proteomes" id="UP001324427"/>
    </source>
</evidence>
<evidence type="ECO:0000313" key="1">
    <source>
        <dbReference type="EMBL" id="KAK4546316.1"/>
    </source>
</evidence>
<protein>
    <submittedName>
        <fullName evidence="1">Uncharacterized protein</fullName>
    </submittedName>
</protein>
<proteinExistence type="predicted"/>